<dbReference type="GO" id="GO:0008721">
    <property type="term" value="F:D-serine ammonia-lyase activity"/>
    <property type="evidence" value="ECO:0007669"/>
    <property type="project" value="TreeGrafter"/>
</dbReference>
<accession>A0A1I5DFJ5</accession>
<keyword evidence="3" id="KW-1185">Reference proteome</keyword>
<reference evidence="3" key="1">
    <citation type="submission" date="2016-10" db="EMBL/GenBank/DDBJ databases">
        <authorList>
            <person name="Varghese N."/>
            <person name="Submissions S."/>
        </authorList>
    </citation>
    <scope>NUCLEOTIDE SEQUENCE [LARGE SCALE GENOMIC DNA]</scope>
    <source>
        <strain evidence="3">CGMCC 1.11101</strain>
    </source>
</reference>
<feature type="domain" description="Alanine racemase N-terminal" evidence="1">
    <location>
        <begin position="44"/>
        <end position="218"/>
    </location>
</feature>
<name>A0A1I5DFJ5_9MICO</name>
<dbReference type="InterPro" id="IPR051466">
    <property type="entry name" value="D-amino_acid_metab_enzyme"/>
</dbReference>
<dbReference type="SUPFAM" id="SSF51419">
    <property type="entry name" value="PLP-binding barrel"/>
    <property type="match status" value="1"/>
</dbReference>
<protein>
    <submittedName>
        <fullName evidence="2">D-serine deaminase, pyridoxal phosphate-dependent</fullName>
    </submittedName>
</protein>
<dbReference type="STRING" id="995034.SAMN05216219_2883"/>
<organism evidence="2 3">
    <name type="scientific">Mycetocola miduiensis</name>
    <dbReference type="NCBI Taxonomy" id="995034"/>
    <lineage>
        <taxon>Bacteria</taxon>
        <taxon>Bacillati</taxon>
        <taxon>Actinomycetota</taxon>
        <taxon>Actinomycetes</taxon>
        <taxon>Micrococcales</taxon>
        <taxon>Microbacteriaceae</taxon>
        <taxon>Mycetocola</taxon>
    </lineage>
</organism>
<dbReference type="InterPro" id="IPR001608">
    <property type="entry name" value="Ala_racemase_N"/>
</dbReference>
<evidence type="ECO:0000313" key="2">
    <source>
        <dbReference type="EMBL" id="SFN98008.1"/>
    </source>
</evidence>
<dbReference type="EMBL" id="FOVM01000009">
    <property type="protein sequence ID" value="SFN98008.1"/>
    <property type="molecule type" value="Genomic_DNA"/>
</dbReference>
<dbReference type="PANTHER" id="PTHR28004">
    <property type="entry name" value="ZGC:162816-RELATED"/>
    <property type="match status" value="1"/>
</dbReference>
<dbReference type="RefSeq" id="WP_425435731.1">
    <property type="nucleotide sequence ID" value="NZ_FOVM01000009.1"/>
</dbReference>
<dbReference type="PANTHER" id="PTHR28004:SF2">
    <property type="entry name" value="D-SERINE DEHYDRATASE"/>
    <property type="match status" value="1"/>
</dbReference>
<proteinExistence type="predicted"/>
<dbReference type="InterPro" id="IPR029066">
    <property type="entry name" value="PLP-binding_barrel"/>
</dbReference>
<evidence type="ECO:0000313" key="3">
    <source>
        <dbReference type="Proteomes" id="UP000198867"/>
    </source>
</evidence>
<dbReference type="GO" id="GO:0036088">
    <property type="term" value="P:D-serine catabolic process"/>
    <property type="evidence" value="ECO:0007669"/>
    <property type="project" value="TreeGrafter"/>
</dbReference>
<gene>
    <name evidence="2" type="ORF">SAMN05216219_2883</name>
</gene>
<dbReference type="Pfam" id="PF01168">
    <property type="entry name" value="Ala_racemase_N"/>
    <property type="match status" value="1"/>
</dbReference>
<dbReference type="AlphaFoldDB" id="A0A1I5DFJ5"/>
<sequence>MVIALSAVGPASPAPAPWLNPAQFWPRVEAATAGLESPLAVLELGALRFNSHDLVRRAAGKPIRVASKSIRVRGLIHALLGTEGYAGVLAFTLPEALWLAETVDDVVVGYPTADADAIRRLAADPVAAARVTLMVDSVEHLDFIDACVPPNRRERLRVCLELDVSWQSSVLLGHVGVWRSPVRTADEAAALARVVEARAGYTLVGMMAYEAQIAGLGDRGSWSMTKRWMKGRSIAELTDRRSEAVAAVRQITPLEFVNGGGTGSIESTSQDESVTEIAAGSGILGGHLFDNYRSFSPAPAASFALSVVRKPAPSMAVILGGGWVASGPPGEDRMPRLEWPTGLQLVPREMAGEVQTPIRGEAASSLVTGDRVWLRHSKSGELSERVNEFVVVDSDRVLDRLPTYRGEGKAFL</sequence>
<dbReference type="Gene3D" id="3.20.20.10">
    <property type="entry name" value="Alanine racemase"/>
    <property type="match status" value="1"/>
</dbReference>
<evidence type="ECO:0000259" key="1">
    <source>
        <dbReference type="Pfam" id="PF01168"/>
    </source>
</evidence>
<dbReference type="Proteomes" id="UP000198867">
    <property type="component" value="Unassembled WGS sequence"/>
</dbReference>